<name>A0A943D6S1_9FIRM</name>
<evidence type="ECO:0000313" key="2">
    <source>
        <dbReference type="EMBL" id="MBS5331067.1"/>
    </source>
</evidence>
<organism evidence="2 3">
    <name type="scientific">Subdoligranulum variabile</name>
    <dbReference type="NCBI Taxonomy" id="214851"/>
    <lineage>
        <taxon>Bacteria</taxon>
        <taxon>Bacillati</taxon>
        <taxon>Bacillota</taxon>
        <taxon>Clostridia</taxon>
        <taxon>Eubacteriales</taxon>
        <taxon>Oscillospiraceae</taxon>
        <taxon>Subdoligranulum</taxon>
    </lineage>
</organism>
<sequence length="91" mass="10065">MKGDPEERAAAVGRYIVESGATVRAAAAVFGVSKSTIWKDQHRLRRQNPGLWAEVQAVVQKNKAERHLRGGEATRRKYLREPSCTAPHGTV</sequence>
<feature type="region of interest" description="Disordered" evidence="1">
    <location>
        <begin position="67"/>
        <end position="91"/>
    </location>
</feature>
<protein>
    <submittedName>
        <fullName evidence="2">Sporulation transcriptional regulator SpoIIID</fullName>
    </submittedName>
</protein>
<comment type="caution">
    <text evidence="2">The sequence shown here is derived from an EMBL/GenBank/DDBJ whole genome shotgun (WGS) entry which is preliminary data.</text>
</comment>
<dbReference type="AlphaFoldDB" id="A0A943D6S1"/>
<dbReference type="Pfam" id="PF12116">
    <property type="entry name" value="SpoIIID"/>
    <property type="match status" value="1"/>
</dbReference>
<proteinExistence type="predicted"/>
<gene>
    <name evidence="2" type="ORF">KHY36_00875</name>
</gene>
<dbReference type="EMBL" id="JAGZGG010000001">
    <property type="protein sequence ID" value="MBS5331067.1"/>
    <property type="molecule type" value="Genomic_DNA"/>
</dbReference>
<evidence type="ECO:0000313" key="3">
    <source>
        <dbReference type="Proteomes" id="UP000759273"/>
    </source>
</evidence>
<accession>A0A943D6S1</accession>
<dbReference type="Proteomes" id="UP000759273">
    <property type="component" value="Unassembled WGS sequence"/>
</dbReference>
<dbReference type="InterPro" id="IPR014208">
    <property type="entry name" value="Spore_III_D"/>
</dbReference>
<evidence type="ECO:0000256" key="1">
    <source>
        <dbReference type="SAM" id="MobiDB-lite"/>
    </source>
</evidence>
<reference evidence="2" key="1">
    <citation type="submission" date="2021-02" db="EMBL/GenBank/DDBJ databases">
        <title>Infant gut strain persistence is associated with maternal origin, phylogeny, and functional potential including surface adhesion and iron acquisition.</title>
        <authorList>
            <person name="Lou Y.C."/>
        </authorList>
    </citation>
    <scope>NUCLEOTIDE SEQUENCE</scope>
    <source>
        <strain evidence="2">L3_101_000M1_dasL3_101_000M1_concoct_87</strain>
    </source>
</reference>